<dbReference type="EMBL" id="EQ999546">
    <property type="protein sequence ID" value="EEZ30582.1"/>
    <property type="molecule type" value="Genomic_DNA"/>
</dbReference>
<sequence>MLIIFDASVSLSLLFREPVIPASLIELLLFVELENRRRSLPAALTSWVNFFLPFPLVSRLQPGVRIRKFF</sequence>
<organism evidence="1">
    <name type="scientific">Brucella pinnipedialis M292/94/1</name>
    <dbReference type="NCBI Taxonomy" id="520462"/>
    <lineage>
        <taxon>Bacteria</taxon>
        <taxon>Pseudomonadati</taxon>
        <taxon>Pseudomonadota</taxon>
        <taxon>Alphaproteobacteria</taxon>
        <taxon>Hyphomicrobiales</taxon>
        <taxon>Brucellaceae</taxon>
        <taxon>Brucella/Ochrobactrum group</taxon>
        <taxon>Brucella</taxon>
    </lineage>
</organism>
<reference evidence="1" key="1">
    <citation type="submission" date="2009-01" db="EMBL/GenBank/DDBJ databases">
        <title>The Genome Sequence of Brucella pinnipedialis M292/94/1.</title>
        <authorList>
            <consortium name="The Broad Institute Genome Sequencing Platform"/>
            <person name="Ward D."/>
            <person name="Young S.K."/>
            <person name="Kodira C.D."/>
            <person name="Zeng Q."/>
            <person name="Koehrsen M."/>
            <person name="Alvarado L."/>
            <person name="Berlin A."/>
            <person name="Borenstein D."/>
            <person name="Chen Z."/>
            <person name="Engels R."/>
            <person name="Freedman E."/>
            <person name="Gellesch M."/>
            <person name="Goldberg J."/>
            <person name="Griggs A."/>
            <person name="Gujja S."/>
            <person name="Heiman D."/>
            <person name="Hepburn T."/>
            <person name="Howarth C."/>
            <person name="Jen D."/>
            <person name="Larson L."/>
            <person name="Lewis B."/>
            <person name="Mehta T."/>
            <person name="Park D."/>
            <person name="Pearson M."/>
            <person name="Roberts A."/>
            <person name="Saif S."/>
            <person name="Shea T."/>
            <person name="Shenoy N."/>
            <person name="Sisk P."/>
            <person name="Stolte C."/>
            <person name="Sykes S."/>
            <person name="Walk T."/>
            <person name="White J."/>
            <person name="Yandava C."/>
            <person name="Whatmore A.M."/>
            <person name="Perrett L.L."/>
            <person name="O'Callaghan D."/>
            <person name="Nusbaum C."/>
            <person name="Galagan J."/>
            <person name="Birren B."/>
        </authorList>
    </citation>
    <scope>NUCLEOTIDE SEQUENCE [LARGE SCALE GENOMIC DNA]</scope>
    <source>
        <strain evidence="1">M292/94/1</strain>
    </source>
</reference>
<name>A0A0E1XBC7_9HYPH</name>
<evidence type="ECO:0000313" key="1">
    <source>
        <dbReference type="EMBL" id="EEZ30582.1"/>
    </source>
</evidence>
<dbReference type="RefSeq" id="WP_002963568.1">
    <property type="nucleotide sequence ID" value="NZ_EQ999546.1"/>
</dbReference>
<gene>
    <name evidence="1" type="ORF">BALG_00700</name>
</gene>
<accession>A0A0E1XBC7</accession>
<dbReference type="GeneID" id="93014969"/>
<dbReference type="HOGENOM" id="CLU_211368_0_0_5"/>
<protein>
    <submittedName>
        <fullName evidence="1">Uncharacterized protein</fullName>
    </submittedName>
</protein>
<dbReference type="AlphaFoldDB" id="A0A0E1XBC7"/>
<dbReference type="Proteomes" id="UP000004659">
    <property type="component" value="Unassembled WGS sequence"/>
</dbReference>
<proteinExistence type="predicted"/>